<proteinExistence type="predicted"/>
<dbReference type="PANTHER" id="PTHR43316">
    <property type="entry name" value="HYDROLASE, HALOACID DELAHOGENASE-RELATED"/>
    <property type="match status" value="1"/>
</dbReference>
<dbReference type="GO" id="GO:0016787">
    <property type="term" value="F:hydrolase activity"/>
    <property type="evidence" value="ECO:0007669"/>
    <property type="project" value="UniProtKB-KW"/>
</dbReference>
<name>A0A379JML9_9NOCA</name>
<accession>A0A379JML9</accession>
<reference evidence="2 3" key="1">
    <citation type="submission" date="2018-06" db="EMBL/GenBank/DDBJ databases">
        <authorList>
            <consortium name="Pathogen Informatics"/>
            <person name="Doyle S."/>
        </authorList>
    </citation>
    <scope>NUCLEOTIDE SEQUENCE [LARGE SCALE GENOMIC DNA]</scope>
    <source>
        <strain evidence="2 3">NCTC1934</strain>
    </source>
</reference>
<sequence>MRETTIRAVCFDIGGVLVQMPRGVLATELAALLGADVEHIRAVLIEHGKCRRTPVTRLAHILATTCATPEVTDDVAAVLRARLADMANPPLYPDALPTLAAVADAGFRICLLSNAIGPDPDSTGHAWGQVEHVERVLHSWQIGACKPSRVAFRAVESAMRLDPGELVMVGDSARFDIDGALAAGWSAIHLVRDPAAPSHPDVPRIGALSDVIPLLTGEEVRLS</sequence>
<evidence type="ECO:0000313" key="3">
    <source>
        <dbReference type="Proteomes" id="UP000255467"/>
    </source>
</evidence>
<protein>
    <submittedName>
        <fullName evidence="2">Phosphoglycolate phosphatase</fullName>
    </submittedName>
</protein>
<dbReference type="PANTHER" id="PTHR43316:SF3">
    <property type="entry name" value="HALOACID DEHALOGENASE, TYPE II (AFU_ORTHOLOGUE AFUA_2G07750)-RELATED"/>
    <property type="match status" value="1"/>
</dbReference>
<dbReference type="EMBL" id="UGRY01000008">
    <property type="protein sequence ID" value="SUD49594.1"/>
    <property type="molecule type" value="Genomic_DNA"/>
</dbReference>
<dbReference type="SUPFAM" id="SSF56784">
    <property type="entry name" value="HAD-like"/>
    <property type="match status" value="1"/>
</dbReference>
<dbReference type="PRINTS" id="PR00413">
    <property type="entry name" value="HADHALOGNASE"/>
</dbReference>
<evidence type="ECO:0000313" key="2">
    <source>
        <dbReference type="EMBL" id="SUD49594.1"/>
    </source>
</evidence>
<dbReference type="InterPro" id="IPR051540">
    <property type="entry name" value="S-2-haloacid_dehalogenase"/>
</dbReference>
<dbReference type="Pfam" id="PF00702">
    <property type="entry name" value="Hydrolase"/>
    <property type="match status" value="1"/>
</dbReference>
<evidence type="ECO:0000256" key="1">
    <source>
        <dbReference type="ARBA" id="ARBA00022801"/>
    </source>
</evidence>
<dbReference type="AlphaFoldDB" id="A0A379JML9"/>
<dbReference type="InterPro" id="IPR006439">
    <property type="entry name" value="HAD-SF_hydro_IA"/>
</dbReference>
<keyword evidence="3" id="KW-1185">Reference proteome</keyword>
<organism evidence="2 3">
    <name type="scientific">Nocardia otitidiscaviarum</name>
    <dbReference type="NCBI Taxonomy" id="1823"/>
    <lineage>
        <taxon>Bacteria</taxon>
        <taxon>Bacillati</taxon>
        <taxon>Actinomycetota</taxon>
        <taxon>Actinomycetes</taxon>
        <taxon>Mycobacteriales</taxon>
        <taxon>Nocardiaceae</taxon>
        <taxon>Nocardia</taxon>
    </lineage>
</organism>
<dbReference type="InterPro" id="IPR023214">
    <property type="entry name" value="HAD_sf"/>
</dbReference>
<dbReference type="Gene3D" id="3.40.50.1000">
    <property type="entry name" value="HAD superfamily/HAD-like"/>
    <property type="match status" value="1"/>
</dbReference>
<gene>
    <name evidence="2" type="ORF">NCTC1934_06948</name>
</gene>
<dbReference type="Proteomes" id="UP000255467">
    <property type="component" value="Unassembled WGS sequence"/>
</dbReference>
<keyword evidence="1" id="KW-0378">Hydrolase</keyword>
<dbReference type="InterPro" id="IPR036412">
    <property type="entry name" value="HAD-like_sf"/>
</dbReference>